<evidence type="ECO:0000313" key="2">
    <source>
        <dbReference type="EMBL" id="MBY74477.1"/>
    </source>
</evidence>
<keyword evidence="2" id="KW-0675">Receptor</keyword>
<dbReference type="PANTHER" id="PTHR10174">
    <property type="entry name" value="ALPHA-TOCOPHEROL TRANSFER PROTEIN-RELATED"/>
    <property type="match status" value="1"/>
</dbReference>
<evidence type="ECO:0000259" key="1">
    <source>
        <dbReference type="Pfam" id="PF00650"/>
    </source>
</evidence>
<sequence length="179" mass="20629">METGDLTLEQEQAVDVFMNEINSKRKSQKKSLITRSSAIKFLWARKFNIDNAKKLYEQHEETRQREGLFGFNCAVEPLRSEIQTQKFTILPTRDSTGAAIAVFTARYHIPQLSSRQTTLQGIVYQLDIALENVKTQRCGLVFIYDMSDSKYSNFDYELSQKILTLLKVSSLKNINFLSN</sequence>
<dbReference type="InterPro" id="IPR001251">
    <property type="entry name" value="CRAL-TRIO_dom"/>
</dbReference>
<name>A0A2S2Q9S2_9HEMI</name>
<accession>A0A2S2Q9S2</accession>
<feature type="domain" description="CRAL-TRIO" evidence="1">
    <location>
        <begin position="85"/>
        <end position="167"/>
    </location>
</feature>
<dbReference type="Gene3D" id="1.10.8.20">
    <property type="entry name" value="N-terminal domain of phosphatidylinositol transfer protein sec14p"/>
    <property type="match status" value="1"/>
</dbReference>
<dbReference type="AlphaFoldDB" id="A0A2S2Q9S2"/>
<dbReference type="Gene3D" id="3.40.525.10">
    <property type="entry name" value="CRAL-TRIO lipid binding domain"/>
    <property type="match status" value="1"/>
</dbReference>
<gene>
    <name evidence="2" type="primary">Ptpn9</name>
    <name evidence="2" type="ORF">g.63162</name>
</gene>
<reference evidence="2" key="1">
    <citation type="submission" date="2018-04" db="EMBL/GenBank/DDBJ databases">
        <title>Transcriptome assembly of Sipha flava.</title>
        <authorList>
            <person name="Scully E.D."/>
            <person name="Geib S.M."/>
            <person name="Palmer N.A."/>
            <person name="Koch K."/>
            <person name="Bradshaw J."/>
            <person name="Heng-Moss T."/>
            <person name="Sarath G."/>
        </authorList>
    </citation>
    <scope>NUCLEOTIDE SEQUENCE</scope>
</reference>
<dbReference type="OrthoDB" id="10051650at2759"/>
<protein>
    <submittedName>
        <fullName evidence="2">Tyrosine-protein phosphatase non-receptor type 9</fullName>
    </submittedName>
</protein>
<organism evidence="2">
    <name type="scientific">Sipha flava</name>
    <name type="common">yellow sugarcane aphid</name>
    <dbReference type="NCBI Taxonomy" id="143950"/>
    <lineage>
        <taxon>Eukaryota</taxon>
        <taxon>Metazoa</taxon>
        <taxon>Ecdysozoa</taxon>
        <taxon>Arthropoda</taxon>
        <taxon>Hexapoda</taxon>
        <taxon>Insecta</taxon>
        <taxon>Pterygota</taxon>
        <taxon>Neoptera</taxon>
        <taxon>Paraneoptera</taxon>
        <taxon>Hemiptera</taxon>
        <taxon>Sternorrhyncha</taxon>
        <taxon>Aphidomorpha</taxon>
        <taxon>Aphidoidea</taxon>
        <taxon>Aphididae</taxon>
        <taxon>Sipha</taxon>
    </lineage>
</organism>
<dbReference type="SUPFAM" id="SSF46938">
    <property type="entry name" value="CRAL/TRIO N-terminal domain"/>
    <property type="match status" value="1"/>
</dbReference>
<dbReference type="CDD" id="cd00170">
    <property type="entry name" value="SEC14"/>
    <property type="match status" value="1"/>
</dbReference>
<dbReference type="SUPFAM" id="SSF52087">
    <property type="entry name" value="CRAL/TRIO domain"/>
    <property type="match status" value="1"/>
</dbReference>
<dbReference type="InterPro" id="IPR036273">
    <property type="entry name" value="CRAL/TRIO_N_dom_sf"/>
</dbReference>
<dbReference type="PANTHER" id="PTHR10174:SF208">
    <property type="entry name" value="CRAL-TRIO DOMAIN-CONTAINING PROTEIN DDB_G0278031"/>
    <property type="match status" value="1"/>
</dbReference>
<dbReference type="Pfam" id="PF00650">
    <property type="entry name" value="CRAL_TRIO"/>
    <property type="match status" value="1"/>
</dbReference>
<proteinExistence type="predicted"/>
<dbReference type="InterPro" id="IPR036865">
    <property type="entry name" value="CRAL-TRIO_dom_sf"/>
</dbReference>
<dbReference type="EMBL" id="GGMS01005274">
    <property type="protein sequence ID" value="MBY74477.1"/>
    <property type="molecule type" value="Transcribed_RNA"/>
</dbReference>
<dbReference type="GO" id="GO:1902936">
    <property type="term" value="F:phosphatidylinositol bisphosphate binding"/>
    <property type="evidence" value="ECO:0007669"/>
    <property type="project" value="TreeGrafter"/>
</dbReference>
<dbReference type="GO" id="GO:0016020">
    <property type="term" value="C:membrane"/>
    <property type="evidence" value="ECO:0007669"/>
    <property type="project" value="TreeGrafter"/>
</dbReference>